<evidence type="ECO:0000256" key="8">
    <source>
        <dbReference type="ARBA" id="ARBA00022801"/>
    </source>
</evidence>
<feature type="active site" description="Charge relay system" evidence="10">
    <location>
        <position position="1282"/>
    </location>
</feature>
<feature type="active site" description="Charge relay system" evidence="10">
    <location>
        <position position="944"/>
    </location>
</feature>
<protein>
    <submittedName>
        <fullName evidence="15">Subtilisin-like protease 5.3</fullName>
    </submittedName>
</protein>
<name>A0AAV6M9P3_9ROSI</name>
<keyword evidence="4" id="KW-0052">Apoplast</keyword>
<feature type="non-terminal residue" evidence="15">
    <location>
        <position position="1"/>
    </location>
</feature>
<evidence type="ECO:0000259" key="14">
    <source>
        <dbReference type="Pfam" id="PF17766"/>
    </source>
</evidence>
<evidence type="ECO:0000313" key="16">
    <source>
        <dbReference type="Proteomes" id="UP000685013"/>
    </source>
</evidence>
<keyword evidence="8 10" id="KW-0378">Hydrolase</keyword>
<dbReference type="GO" id="GO:0048046">
    <property type="term" value="C:apoplast"/>
    <property type="evidence" value="ECO:0007669"/>
    <property type="project" value="UniProtKB-SubCell"/>
</dbReference>
<feature type="domain" description="Inhibitor I9" evidence="13">
    <location>
        <begin position="754"/>
        <end position="839"/>
    </location>
</feature>
<evidence type="ECO:0000259" key="13">
    <source>
        <dbReference type="Pfam" id="PF05922"/>
    </source>
</evidence>
<dbReference type="FunFam" id="3.30.70.80:FF:000002">
    <property type="entry name" value="Subtilisin-like protease SBT5.3"/>
    <property type="match status" value="2"/>
</dbReference>
<feature type="domain" description="Peptidase S8/S53" evidence="11">
    <location>
        <begin position="136"/>
        <end position="588"/>
    </location>
</feature>
<dbReference type="Pfam" id="PF05922">
    <property type="entry name" value="Inhibitor_I9"/>
    <property type="match status" value="2"/>
</dbReference>
<dbReference type="InterPro" id="IPR010259">
    <property type="entry name" value="S8pro/Inhibitor_I9"/>
</dbReference>
<dbReference type="GO" id="GO:0006508">
    <property type="term" value="P:proteolysis"/>
    <property type="evidence" value="ECO:0007669"/>
    <property type="project" value="UniProtKB-KW"/>
</dbReference>
<feature type="domain" description="PA" evidence="12">
    <location>
        <begin position="400"/>
        <end position="466"/>
    </location>
</feature>
<dbReference type="PANTHER" id="PTHR10795">
    <property type="entry name" value="PROPROTEIN CONVERTASE SUBTILISIN/KEXIN"/>
    <property type="match status" value="1"/>
</dbReference>
<evidence type="ECO:0000256" key="1">
    <source>
        <dbReference type="ARBA" id="ARBA00002076"/>
    </source>
</evidence>
<dbReference type="InterPro" id="IPR045051">
    <property type="entry name" value="SBT"/>
</dbReference>
<dbReference type="PROSITE" id="PS00138">
    <property type="entry name" value="SUBTILASE_SER"/>
    <property type="match status" value="2"/>
</dbReference>
<feature type="active site" description="Charge relay system" evidence="10">
    <location>
        <position position="552"/>
    </location>
</feature>
<feature type="active site" description="Charge relay system" evidence="10">
    <location>
        <position position="213"/>
    </location>
</feature>
<evidence type="ECO:0000259" key="11">
    <source>
        <dbReference type="Pfam" id="PF00082"/>
    </source>
</evidence>
<evidence type="ECO:0000256" key="5">
    <source>
        <dbReference type="ARBA" id="ARBA00022525"/>
    </source>
</evidence>
<evidence type="ECO:0000256" key="10">
    <source>
        <dbReference type="PROSITE-ProRule" id="PRU01240"/>
    </source>
</evidence>
<dbReference type="GO" id="GO:0009609">
    <property type="term" value="P:response to symbiotic bacterium"/>
    <property type="evidence" value="ECO:0007669"/>
    <property type="project" value="UniProtKB-ARBA"/>
</dbReference>
<dbReference type="Pfam" id="PF00082">
    <property type="entry name" value="Peptidase_S8"/>
    <property type="match status" value="2"/>
</dbReference>
<keyword evidence="5" id="KW-0964">Secreted</keyword>
<dbReference type="InterPro" id="IPR000209">
    <property type="entry name" value="Peptidase_S8/S53_dom"/>
</dbReference>
<reference evidence="15 16" key="1">
    <citation type="journal article" date="2021" name="Hortic Res">
        <title>The domestication of Cucurbita argyrosperma as revealed by the genome of its wild relative.</title>
        <authorList>
            <person name="Barrera-Redondo J."/>
            <person name="Sanchez-de la Vega G."/>
            <person name="Aguirre-Liguori J.A."/>
            <person name="Castellanos-Morales G."/>
            <person name="Gutierrez-Guerrero Y.T."/>
            <person name="Aguirre-Dugua X."/>
            <person name="Aguirre-Planter E."/>
            <person name="Tenaillon M.I."/>
            <person name="Lira-Saade R."/>
            <person name="Eguiarte L.E."/>
        </authorList>
    </citation>
    <scope>NUCLEOTIDE SEQUENCE [LARGE SCALE GENOMIC DNA]</scope>
    <source>
        <strain evidence="15">JBR-2021</strain>
    </source>
</reference>
<gene>
    <name evidence="15" type="primary">AIR3</name>
    <name evidence="15" type="ORF">SDJN03_25114</name>
</gene>
<comment type="similarity">
    <text evidence="3 10">Belongs to the peptidase S8 family.</text>
</comment>
<sequence length="1493" mass="160273">MINHSFGFFFLRSYISYVHLVQSYIVYLGSHSHGSNPSSVDLRIATESHYSLLGSLLGSNEIAKEAIFYSYHRHINGFAAVLDHKVAQDLTRHPAVVSVHENKMRKLHTTSSWEFLELENGEGTPPNSIWNGANFGESTIIANLDTGVWPESKSFNDEGYGAIPSKWRGSCEGGSNFHCNRKLIGARYFNKGYTALAGSLDDSFDTTRDHDGHGTHTLSTAGGNFVSGANVFGNGNGTAKGGSPKAFVAAYKVCWPTFHGGQCSDADILAAIEAAITDGVDVLSLSLGRGSTEFFDDVTAIGSFHAVQQGIVVVCSGGNSGPDPQSVENVAPWLFTVAASTITRQLTSYVALGNKKHITGASISDKILPAQQFYPLITSVDAKAINISVETAKLCVEGSLDPRKVKGKIIVCVRGGDSARVDKGYVAAQAGAVGMILANSEEDGNELIADAHLLPVSHISYIDGETVYEYINSTKTPVAYMTHVRTETGIKPAPVMASFSSRGPNSIEESILKPDITAPGVNIIAAYSEDASPSGSPFDNRRIPFNVVSGTSMSCPHISGIVALLKTIYSKWSPAAIKSAIMTTAETRANDLHPILDSTKLVANPLAYGAGHVHPNRAANPGLVYDLTTNDYLNFLCARGYNKTQLSKFSNTSFVCSKSFKLTDFNYPSISIPKMKSEPVTIKRTVKNVGSPSTYVARVKVPPGVLVSVEPSTLKFTRTDEEKTFKVVFRSVANNKHRGYVFGSLKWLDGKHHSYIVYLGSHSHGSNPSSADLRVATESHYSLLGSLLGSNEMAKEAIFYSYNRYINGFAAVLDHTVAQDLARHPAVVSVQENKMRKLHTTNSWEFLELENGGGTPPNSIWNVSNFGESTIIANLDTGVWPESKSFSDEGYGAIPSRWRGSCEGGSNFHCNRKLIGARYFNKGVVALAGSLDVSFDTARDQEGHGTHTLSTAGGSFVSGANVFGYGNGTAKGGSPKALVAAYKVCWRTFRGGQCSDADILAAIEAAITDGVDVLSLSLGRGPMEFFNDVAAIGAFHAVQQGIVVVCSGGNSGPDPQSIENVAPWLFTVAASTINRQFTSYVALGNEKNITGESLSDKILPAQQFYPLITSADAKANNVSVEIAKLCVEGSLDPRKVKGKIIVCVRGDDARVDKGFVAAKAGAVGMILANNEKYGNDVVADAHILPASHISYIDGETVYKYINSTKTPVAYMTHVRTETGIKPAPVMASFSSRGPSSIEESILKPDITAPGINIIAAYSEDASPSGSPFDNRRIPFNVVSGTSMSCPHIAGIVALLKTIYPKWSPAAIKSAIMTTAETRANDLHPILDFTKLVANPLAYGAGHVQPNRAANPGLVYDLTTNDYLNFLCARGYNKAQLSKFSNTSFVCSKSFKLTDFNYPSISIPNMKSGPMTIKRTVKNVGSPSTYVAQVEVPPGVLVSVEPNTLKFTRTDEEKTFKVVFRSVANNKHRGYVFGSLKWLDGKHHVRSSIVVNLG</sequence>
<evidence type="ECO:0000313" key="15">
    <source>
        <dbReference type="EMBL" id="KAG6577540.1"/>
    </source>
</evidence>
<evidence type="ECO:0000256" key="7">
    <source>
        <dbReference type="ARBA" id="ARBA00022729"/>
    </source>
</evidence>
<dbReference type="FunFam" id="2.60.40.2310:FF:000001">
    <property type="entry name" value="Subtilisin-like protease SBT1.5"/>
    <property type="match status" value="1"/>
</dbReference>
<dbReference type="InterPro" id="IPR041469">
    <property type="entry name" value="Subtilisin-like_FN3"/>
</dbReference>
<keyword evidence="16" id="KW-1185">Reference proteome</keyword>
<dbReference type="CDD" id="cd02120">
    <property type="entry name" value="PA_subtilisin_like"/>
    <property type="match status" value="2"/>
</dbReference>
<keyword evidence="7" id="KW-0732">Signal</keyword>
<evidence type="ECO:0000259" key="12">
    <source>
        <dbReference type="Pfam" id="PF02225"/>
    </source>
</evidence>
<dbReference type="FunFam" id="3.50.30.30:FF:000005">
    <property type="entry name" value="subtilisin-like protease SBT1.5"/>
    <property type="match status" value="2"/>
</dbReference>
<dbReference type="CDD" id="cd04852">
    <property type="entry name" value="Peptidases_S8_3"/>
    <property type="match status" value="2"/>
</dbReference>
<dbReference type="Pfam" id="PF02225">
    <property type="entry name" value="PA"/>
    <property type="match status" value="2"/>
</dbReference>
<dbReference type="Proteomes" id="UP000685013">
    <property type="component" value="Chromosome 16"/>
</dbReference>
<dbReference type="PROSITE" id="PS51892">
    <property type="entry name" value="SUBTILASE"/>
    <property type="match status" value="2"/>
</dbReference>
<dbReference type="InterPro" id="IPR034197">
    <property type="entry name" value="Peptidases_S8_3"/>
</dbReference>
<comment type="subcellular location">
    <subcellularLocation>
        <location evidence="2">Secreted</location>
        <location evidence="2">Extracellular space</location>
        <location evidence="2">Apoplast</location>
    </subcellularLocation>
</comment>
<evidence type="ECO:0000256" key="6">
    <source>
        <dbReference type="ARBA" id="ARBA00022670"/>
    </source>
</evidence>
<feature type="domain" description="Subtilisin-like protease fibronectin type-III" evidence="14">
    <location>
        <begin position="1394"/>
        <end position="1490"/>
    </location>
</feature>
<organism evidence="15 16">
    <name type="scientific">Cucurbita argyrosperma subsp. sororia</name>
    <dbReference type="NCBI Taxonomy" id="37648"/>
    <lineage>
        <taxon>Eukaryota</taxon>
        <taxon>Viridiplantae</taxon>
        <taxon>Streptophyta</taxon>
        <taxon>Embryophyta</taxon>
        <taxon>Tracheophyta</taxon>
        <taxon>Spermatophyta</taxon>
        <taxon>Magnoliopsida</taxon>
        <taxon>eudicotyledons</taxon>
        <taxon>Gunneridae</taxon>
        <taxon>Pentapetalae</taxon>
        <taxon>rosids</taxon>
        <taxon>fabids</taxon>
        <taxon>Cucurbitales</taxon>
        <taxon>Cucurbitaceae</taxon>
        <taxon>Cucurbiteae</taxon>
        <taxon>Cucurbita</taxon>
    </lineage>
</organism>
<dbReference type="GO" id="GO:0009610">
    <property type="term" value="P:response to symbiotic fungus"/>
    <property type="evidence" value="ECO:0007669"/>
    <property type="project" value="UniProtKB-ARBA"/>
</dbReference>
<dbReference type="Pfam" id="PF17766">
    <property type="entry name" value="fn3_6"/>
    <property type="match status" value="2"/>
</dbReference>
<proteinExistence type="inferred from homology"/>
<keyword evidence="9 10" id="KW-0720">Serine protease</keyword>
<evidence type="ECO:0000256" key="2">
    <source>
        <dbReference type="ARBA" id="ARBA00004271"/>
    </source>
</evidence>
<comment type="function">
    <text evidence="1">Required for arbuscular mycorrhiza (AM) development during AM symbiosis with AM fungi (e.g. Glomeromycota intraradices).</text>
</comment>
<evidence type="ECO:0000256" key="9">
    <source>
        <dbReference type="ARBA" id="ARBA00022825"/>
    </source>
</evidence>
<feature type="active site" description="Charge relay system" evidence="10">
    <location>
        <position position="145"/>
    </location>
</feature>
<feature type="domain" description="Peptidase S8/S53" evidence="11">
    <location>
        <begin position="868"/>
        <end position="1318"/>
    </location>
</feature>
<evidence type="ECO:0000256" key="4">
    <source>
        <dbReference type="ARBA" id="ARBA00022523"/>
    </source>
</evidence>
<dbReference type="InterPro" id="IPR023828">
    <property type="entry name" value="Peptidase_S8_Ser-AS"/>
</dbReference>
<accession>A0AAV6M9P3</accession>
<dbReference type="EMBL" id="JAGKQH010000016">
    <property type="protein sequence ID" value="KAG6577540.1"/>
    <property type="molecule type" value="Genomic_DNA"/>
</dbReference>
<dbReference type="InterPro" id="IPR003137">
    <property type="entry name" value="PA_domain"/>
</dbReference>
<dbReference type="FunFam" id="3.40.50.200:FF:000006">
    <property type="entry name" value="Subtilisin-like protease SBT1.5"/>
    <property type="match status" value="2"/>
</dbReference>
<feature type="domain" description="PA" evidence="12">
    <location>
        <begin position="1126"/>
        <end position="1196"/>
    </location>
</feature>
<evidence type="ECO:0000256" key="3">
    <source>
        <dbReference type="ARBA" id="ARBA00011073"/>
    </source>
</evidence>
<feature type="domain" description="Inhibitor I9" evidence="13">
    <location>
        <begin position="23"/>
        <end position="108"/>
    </location>
</feature>
<keyword evidence="6 10" id="KW-0645">Protease</keyword>
<feature type="active site" description="Charge relay system" evidence="10">
    <location>
        <position position="876"/>
    </location>
</feature>
<dbReference type="GO" id="GO:0004252">
    <property type="term" value="F:serine-type endopeptidase activity"/>
    <property type="evidence" value="ECO:0007669"/>
    <property type="project" value="UniProtKB-UniRule"/>
</dbReference>
<feature type="domain" description="Subtilisin-like protease fibronectin type-III" evidence="14">
    <location>
        <begin position="664"/>
        <end position="753"/>
    </location>
</feature>
<comment type="caution">
    <text evidence="15">The sequence shown here is derived from an EMBL/GenBank/DDBJ whole genome shotgun (WGS) entry which is preliminary data.</text>
</comment>